<name>A0ABQ5ZPP2_9HYPH</name>
<gene>
    <name evidence="2" type="ORF">GCM10007923_42060</name>
</gene>
<evidence type="ECO:0000313" key="2">
    <source>
        <dbReference type="EMBL" id="GLR52991.1"/>
    </source>
</evidence>
<sequence length="235" mass="25317">MRLGVASELWRYPVSSLTGERLETVDIDDTGVVGDRQWGLFEADGAAVAAPEKEKRWRPVPALRSRLETDRPEISLDAMAWHGVPSPSADRVASDHLGFPVRFLCFGAADTAPRYDRGHLHILTTSSLARLQALLPDAVIDTRRFRPNILIGTDDGDADFVEQRLVGRRLGIGETVVEITEPCARCAFTALGQPGIPFDKDVLHAIAKHGGGGFGVLAKVVAPGKVSCGDTVSVN</sequence>
<dbReference type="InterPro" id="IPR011037">
    <property type="entry name" value="Pyrv_Knase-like_insert_dom_sf"/>
</dbReference>
<dbReference type="Proteomes" id="UP001156702">
    <property type="component" value="Unassembled WGS sequence"/>
</dbReference>
<protein>
    <submittedName>
        <fullName evidence="2">Molybdenum cofactor sulfurase</fullName>
    </submittedName>
</protein>
<dbReference type="EMBL" id="BSOP01000035">
    <property type="protein sequence ID" value="GLR52991.1"/>
    <property type="molecule type" value="Genomic_DNA"/>
</dbReference>
<dbReference type="PROSITE" id="PS51340">
    <property type="entry name" value="MOSC"/>
    <property type="match status" value="1"/>
</dbReference>
<reference evidence="3" key="1">
    <citation type="journal article" date="2019" name="Int. J. Syst. Evol. Microbiol.">
        <title>The Global Catalogue of Microorganisms (GCM) 10K type strain sequencing project: providing services to taxonomists for standard genome sequencing and annotation.</title>
        <authorList>
            <consortium name="The Broad Institute Genomics Platform"/>
            <consortium name="The Broad Institute Genome Sequencing Center for Infectious Disease"/>
            <person name="Wu L."/>
            <person name="Ma J."/>
        </authorList>
    </citation>
    <scope>NUCLEOTIDE SEQUENCE [LARGE SCALE GENOMIC DNA]</scope>
    <source>
        <strain evidence="3">NBRC 102122</strain>
    </source>
</reference>
<dbReference type="Pfam" id="PF03473">
    <property type="entry name" value="MOSC"/>
    <property type="match status" value="1"/>
</dbReference>
<feature type="domain" description="MOSC" evidence="1">
    <location>
        <begin position="84"/>
        <end position="235"/>
    </location>
</feature>
<proteinExistence type="predicted"/>
<dbReference type="Pfam" id="PF03476">
    <property type="entry name" value="MOSC_N"/>
    <property type="match status" value="1"/>
</dbReference>
<dbReference type="PANTHER" id="PTHR36930">
    <property type="entry name" value="METAL-SULFUR CLUSTER BIOSYNTHESIS PROTEINS YUAD-RELATED"/>
    <property type="match status" value="1"/>
</dbReference>
<keyword evidence="3" id="KW-1185">Reference proteome</keyword>
<dbReference type="RefSeq" id="WP_244769202.1">
    <property type="nucleotide sequence ID" value="NZ_BSOP01000035.1"/>
</dbReference>
<dbReference type="SUPFAM" id="SSF50800">
    <property type="entry name" value="PK beta-barrel domain-like"/>
    <property type="match status" value="1"/>
</dbReference>
<dbReference type="PANTHER" id="PTHR36930:SF1">
    <property type="entry name" value="MOSC DOMAIN-CONTAINING PROTEIN"/>
    <property type="match status" value="1"/>
</dbReference>
<evidence type="ECO:0000313" key="3">
    <source>
        <dbReference type="Proteomes" id="UP001156702"/>
    </source>
</evidence>
<dbReference type="InterPro" id="IPR005302">
    <property type="entry name" value="MoCF_Sase_C"/>
</dbReference>
<organism evidence="2 3">
    <name type="scientific">Shinella yambaruensis</name>
    <dbReference type="NCBI Taxonomy" id="415996"/>
    <lineage>
        <taxon>Bacteria</taxon>
        <taxon>Pseudomonadati</taxon>
        <taxon>Pseudomonadota</taxon>
        <taxon>Alphaproteobacteria</taxon>
        <taxon>Hyphomicrobiales</taxon>
        <taxon>Rhizobiaceae</taxon>
        <taxon>Shinella</taxon>
    </lineage>
</organism>
<evidence type="ECO:0000259" key="1">
    <source>
        <dbReference type="PROSITE" id="PS51340"/>
    </source>
</evidence>
<dbReference type="InterPro" id="IPR005303">
    <property type="entry name" value="MOCOS_middle"/>
</dbReference>
<accession>A0ABQ5ZPP2</accession>
<dbReference type="InterPro" id="IPR052716">
    <property type="entry name" value="MOSC_domain"/>
</dbReference>
<dbReference type="Gene3D" id="2.40.33.20">
    <property type="entry name" value="PK beta-barrel domain-like"/>
    <property type="match status" value="1"/>
</dbReference>
<comment type="caution">
    <text evidence="2">The sequence shown here is derived from an EMBL/GenBank/DDBJ whole genome shotgun (WGS) entry which is preliminary data.</text>
</comment>